<dbReference type="Gene3D" id="1.10.150.650">
    <property type="match status" value="1"/>
</dbReference>
<evidence type="ECO:0000259" key="1">
    <source>
        <dbReference type="SMART" id="SM00481"/>
    </source>
</evidence>
<name>A0A1E8F0I6_9CLOT</name>
<dbReference type="GO" id="GO:0004534">
    <property type="term" value="F:5'-3' RNA exonuclease activity"/>
    <property type="evidence" value="ECO:0007669"/>
    <property type="project" value="TreeGrafter"/>
</dbReference>
<dbReference type="InterPro" id="IPR016195">
    <property type="entry name" value="Pol/histidinol_Pase-like"/>
</dbReference>
<dbReference type="Proteomes" id="UP000175744">
    <property type="component" value="Unassembled WGS sequence"/>
</dbReference>
<organism evidence="2 3">
    <name type="scientific">Clostridium acetireducens DSM 10703</name>
    <dbReference type="NCBI Taxonomy" id="1121290"/>
    <lineage>
        <taxon>Bacteria</taxon>
        <taxon>Bacillati</taxon>
        <taxon>Bacillota</taxon>
        <taxon>Clostridia</taxon>
        <taxon>Eubacteriales</taxon>
        <taxon>Clostridiaceae</taxon>
        <taxon>Clostridium</taxon>
    </lineage>
</organism>
<evidence type="ECO:0000313" key="3">
    <source>
        <dbReference type="Proteomes" id="UP000175744"/>
    </source>
</evidence>
<dbReference type="PANTHER" id="PTHR42924">
    <property type="entry name" value="EXONUCLEASE"/>
    <property type="match status" value="1"/>
</dbReference>
<comment type="caution">
    <text evidence="2">The sequence shown here is derived from an EMBL/GenBank/DDBJ whole genome shotgun (WGS) entry which is preliminary data.</text>
</comment>
<reference evidence="2 3" key="1">
    <citation type="submission" date="2016-06" db="EMBL/GenBank/DDBJ databases">
        <title>Genome sequence of Clostridium acetireducens DSM 10703.</title>
        <authorList>
            <person name="Poehlein A."/>
            <person name="Fluechter S."/>
            <person name="Duerre P."/>
            <person name="Daniel R."/>
        </authorList>
    </citation>
    <scope>NUCLEOTIDE SEQUENCE [LARGE SCALE GENOMIC DNA]</scope>
    <source>
        <strain evidence="2 3">DSM 10703</strain>
    </source>
</reference>
<dbReference type="InterPro" id="IPR052018">
    <property type="entry name" value="PHP_domain"/>
</dbReference>
<dbReference type="RefSeq" id="WP_070109514.1">
    <property type="nucleotide sequence ID" value="NZ_LZFO01000006.1"/>
</dbReference>
<accession>A0A1E8F0I6</accession>
<dbReference type="InterPro" id="IPR004013">
    <property type="entry name" value="PHP_dom"/>
</dbReference>
<keyword evidence="3" id="KW-1185">Reference proteome</keyword>
<dbReference type="SUPFAM" id="SSF89550">
    <property type="entry name" value="PHP domain-like"/>
    <property type="match status" value="1"/>
</dbReference>
<evidence type="ECO:0000313" key="2">
    <source>
        <dbReference type="EMBL" id="OFI06963.1"/>
    </source>
</evidence>
<sequence length="279" mass="32228">MIKDIKVDLHMHTIASDGAWTPDVLVEEAKKNNIGLMSVTDHDSTDNALVVEELCKKNNIKFIRGVEISSSFNKDWFHILGYNINIENKQLKELLYHNTYLMEKKDDDTIKMLIDDGYNIDFNEYKKYEYKLERGGWKALNFLIDIGICVDVADFFGRLFSETRKVPFPKFPSSKEVIGIIKKAGGVPILAHPEYLPIDFDIEYRLNEFKYIGIEGVECYHPNHSKETTDRCLKWCKENYMLITAGSDCHGNFIPNRKLGNPQVFLSELNLGRIFSVDK</sequence>
<dbReference type="Gene3D" id="3.20.20.140">
    <property type="entry name" value="Metal-dependent hydrolases"/>
    <property type="match status" value="1"/>
</dbReference>
<dbReference type="InterPro" id="IPR003141">
    <property type="entry name" value="Pol/His_phosphatase_N"/>
</dbReference>
<gene>
    <name evidence="2" type="primary">ycdX</name>
    <name evidence="2" type="ORF">CLOACE_05490</name>
</gene>
<dbReference type="PANTHER" id="PTHR42924:SF3">
    <property type="entry name" value="POLYMERASE_HISTIDINOL PHOSPHATASE N-TERMINAL DOMAIN-CONTAINING PROTEIN"/>
    <property type="match status" value="1"/>
</dbReference>
<dbReference type="EMBL" id="LZFO01000006">
    <property type="protein sequence ID" value="OFI06963.1"/>
    <property type="molecule type" value="Genomic_DNA"/>
</dbReference>
<feature type="domain" description="Polymerase/histidinol phosphatase N-terminal" evidence="1">
    <location>
        <begin position="7"/>
        <end position="72"/>
    </location>
</feature>
<dbReference type="SMART" id="SM00481">
    <property type="entry name" value="POLIIIAc"/>
    <property type="match status" value="1"/>
</dbReference>
<proteinExistence type="predicted"/>
<dbReference type="GO" id="GO:0035312">
    <property type="term" value="F:5'-3' DNA exonuclease activity"/>
    <property type="evidence" value="ECO:0007669"/>
    <property type="project" value="TreeGrafter"/>
</dbReference>
<dbReference type="CDD" id="cd07438">
    <property type="entry name" value="PHP_HisPPase_AMP"/>
    <property type="match status" value="1"/>
</dbReference>
<protein>
    <submittedName>
        <fullName evidence="2">Phosphatase YcdX</fullName>
    </submittedName>
</protein>
<dbReference type="STRING" id="1121290.CLAOCE_05490"/>
<dbReference type="AlphaFoldDB" id="A0A1E8F0I6"/>
<dbReference type="OrthoDB" id="9804333at2"/>
<dbReference type="Pfam" id="PF02811">
    <property type="entry name" value="PHP"/>
    <property type="match status" value="1"/>
</dbReference>